<comment type="caution">
    <text evidence="5">The sequence shown here is derived from an EMBL/GenBank/DDBJ whole genome shotgun (WGS) entry which is preliminary data.</text>
</comment>
<dbReference type="PROSITE" id="PS50110">
    <property type="entry name" value="RESPONSE_REGULATORY"/>
    <property type="match status" value="1"/>
</dbReference>
<dbReference type="EMBL" id="JJNZ01000038">
    <property type="protein sequence ID" value="KDC50458.1"/>
    <property type="molecule type" value="Genomic_DNA"/>
</dbReference>
<sequence>MKKILAVDDSASMRQMVSFTLKTAGFDVIEAKDGSEALAIAKQQDFDVVISDVNMPIMDGITLIRELRGLPNYKFTPLLMLTTESGLEKKVEGKAAGATGWIVKPFNPEQLLAVIKKVIR</sequence>
<keyword evidence="8" id="KW-1185">Reference proteome</keyword>
<evidence type="ECO:0000313" key="4">
    <source>
        <dbReference type="EMBL" id="KAA1157628.1"/>
    </source>
</evidence>
<dbReference type="SMART" id="SM00448">
    <property type="entry name" value="REC"/>
    <property type="match status" value="1"/>
</dbReference>
<dbReference type="Gene3D" id="3.40.50.2300">
    <property type="match status" value="1"/>
</dbReference>
<evidence type="ECO:0000313" key="9">
    <source>
        <dbReference type="Proteomes" id="UP000324162"/>
    </source>
</evidence>
<dbReference type="PANTHER" id="PTHR44591">
    <property type="entry name" value="STRESS RESPONSE REGULATOR PROTEIN 1"/>
    <property type="match status" value="1"/>
</dbReference>
<dbReference type="InterPro" id="IPR050595">
    <property type="entry name" value="Bact_response_regulator"/>
</dbReference>
<dbReference type="Proteomes" id="UP000027154">
    <property type="component" value="Unassembled WGS sequence"/>
</dbReference>
<dbReference type="Pfam" id="PF00072">
    <property type="entry name" value="Response_reg"/>
    <property type="match status" value="1"/>
</dbReference>
<evidence type="ECO:0000313" key="7">
    <source>
        <dbReference type="Proteomes" id="UP000027154"/>
    </source>
</evidence>
<evidence type="ECO:0000256" key="2">
    <source>
        <dbReference type="PROSITE-ProRule" id="PRU00169"/>
    </source>
</evidence>
<evidence type="ECO:0000259" key="3">
    <source>
        <dbReference type="PROSITE" id="PS50110"/>
    </source>
</evidence>
<dbReference type="Proteomes" id="UP000324162">
    <property type="component" value="Unassembled WGS sequence"/>
</dbReference>
<feature type="domain" description="Response regulatory" evidence="3">
    <location>
        <begin position="3"/>
        <end position="119"/>
    </location>
</feature>
<feature type="modified residue" description="4-aspartylphosphate" evidence="2">
    <location>
        <position position="52"/>
    </location>
</feature>
<dbReference type="EMBL" id="SEUK01000037">
    <property type="protein sequence ID" value="KAA1164498.1"/>
    <property type="molecule type" value="Genomic_DNA"/>
</dbReference>
<proteinExistence type="predicted"/>
<name>A0A063KK42_9GAMM</name>
<dbReference type="InterPro" id="IPR011006">
    <property type="entry name" value="CheY-like_superfamily"/>
</dbReference>
<keyword evidence="1 2" id="KW-0597">Phosphoprotein</keyword>
<dbReference type="SUPFAM" id="SSF52172">
    <property type="entry name" value="CheY-like"/>
    <property type="match status" value="1"/>
</dbReference>
<evidence type="ECO:0000313" key="5">
    <source>
        <dbReference type="EMBL" id="KAA1164498.1"/>
    </source>
</evidence>
<reference evidence="6 7" key="1">
    <citation type="submission" date="2014-04" db="EMBL/GenBank/DDBJ databases">
        <title>Pseudoalteromonas galatheae sp. nov., isolated from a deep-sea polychaete near Canal Concepcion, Chile.</title>
        <authorList>
            <person name="Machado H.R."/>
            <person name="Gram L."/>
            <person name="Vynne N.G."/>
        </authorList>
    </citation>
    <scope>NUCLEOTIDE SEQUENCE [LARGE SCALE GENOMIC DNA]</scope>
    <source>
        <strain evidence="6 7">KMM216</strain>
    </source>
</reference>
<dbReference type="OrthoDB" id="9800897at2"/>
<organism evidence="5 9">
    <name type="scientific">Pseudoalteromonas fuliginea</name>
    <dbReference type="NCBI Taxonomy" id="1872678"/>
    <lineage>
        <taxon>Bacteria</taxon>
        <taxon>Pseudomonadati</taxon>
        <taxon>Pseudomonadota</taxon>
        <taxon>Gammaproteobacteria</taxon>
        <taxon>Alteromonadales</taxon>
        <taxon>Pseudoalteromonadaceae</taxon>
        <taxon>Pseudoalteromonas</taxon>
    </lineage>
</organism>
<evidence type="ECO:0000313" key="6">
    <source>
        <dbReference type="EMBL" id="KDC50458.1"/>
    </source>
</evidence>
<protein>
    <submittedName>
        <fullName evidence="6">Fis family transcriptional regulator</fullName>
    </submittedName>
    <submittedName>
        <fullName evidence="5">Response regulator</fullName>
    </submittedName>
</protein>
<dbReference type="RefSeq" id="WP_007376405.1">
    <property type="nucleotide sequence ID" value="NZ_JBBMQW010000007.1"/>
</dbReference>
<gene>
    <name evidence="6" type="ORF">DC53_12445</name>
    <name evidence="5" type="ORF">EU508_02060</name>
    <name evidence="4" type="ORF">EU509_08385</name>
</gene>
<dbReference type="CDD" id="cd17562">
    <property type="entry name" value="REC_CheY4-like"/>
    <property type="match status" value="1"/>
</dbReference>
<dbReference type="AlphaFoldDB" id="A0A063KK42"/>
<dbReference type="InterPro" id="IPR001789">
    <property type="entry name" value="Sig_transdc_resp-reg_receiver"/>
</dbReference>
<dbReference type="GO" id="GO:0000160">
    <property type="term" value="P:phosphorelay signal transduction system"/>
    <property type="evidence" value="ECO:0007669"/>
    <property type="project" value="InterPro"/>
</dbReference>
<evidence type="ECO:0000313" key="8">
    <source>
        <dbReference type="Proteomes" id="UP000322915"/>
    </source>
</evidence>
<accession>A0A063KK42</accession>
<dbReference type="Proteomes" id="UP000322915">
    <property type="component" value="Unassembled WGS sequence"/>
</dbReference>
<reference evidence="8 9" key="2">
    <citation type="submission" date="2019-01" db="EMBL/GenBank/DDBJ databases">
        <title>Genome sequences of marine Pseudoalteromonas species.</title>
        <authorList>
            <person name="Boraston A.B."/>
            <person name="Hehemann J.-H."/>
            <person name="Vickers C.J."/>
            <person name="Salama-Alber O."/>
            <person name="Abe K."/>
            <person name="Hettle A.J."/>
        </authorList>
    </citation>
    <scope>NUCLEOTIDE SEQUENCE [LARGE SCALE GENOMIC DNA]</scope>
    <source>
        <strain evidence="5 9">PS42</strain>
        <strain evidence="4 8">PS47</strain>
    </source>
</reference>
<dbReference type="EMBL" id="SEUJ01000066">
    <property type="protein sequence ID" value="KAA1157628.1"/>
    <property type="molecule type" value="Genomic_DNA"/>
</dbReference>
<dbReference type="PANTHER" id="PTHR44591:SF25">
    <property type="entry name" value="CHEMOTAXIS TWO-COMPONENT RESPONSE REGULATOR"/>
    <property type="match status" value="1"/>
</dbReference>
<evidence type="ECO:0000256" key="1">
    <source>
        <dbReference type="ARBA" id="ARBA00022553"/>
    </source>
</evidence>